<evidence type="ECO:0000313" key="3">
    <source>
        <dbReference type="EMBL" id="PWT43068.1"/>
    </source>
</evidence>
<reference evidence="3 5" key="4">
    <citation type="journal article" date="2018" name="Front. Microbiol.">
        <title>Comparative Genomics of the Herbivore Gut Symbiont Lactobacillus reuteri Reveals Genetic Diversity and Lifestyle Adaptation.</title>
        <authorList>
            <person name="Zhao J."/>
        </authorList>
    </citation>
    <scope>NUCLEOTIDE SEQUENCE [LARGE SCALE GENOMIC DNA]</scope>
    <source>
        <strain evidence="3 5">LR10</strain>
    </source>
</reference>
<evidence type="ECO:0000259" key="1">
    <source>
        <dbReference type="Pfam" id="PF06114"/>
    </source>
</evidence>
<name>A0A256VIS9_LIMRT</name>
<dbReference type="InterPro" id="IPR010359">
    <property type="entry name" value="IrrE_HExxH"/>
</dbReference>
<sequence>MLSKEWIKHKAHEVVCSAGTHDPFKICEEAKIPYYYADLGKEIMAYHTQICRIPAIVLSTRNSDFENRYACGHELGHHFCHHQGNTECLNRSNRKFVTFGEEYEANKFMVDMMLDGVNAHDFETREQLMRYCHIPSWADRYIDWDLLIE</sequence>
<evidence type="ECO:0000313" key="4">
    <source>
        <dbReference type="Proteomes" id="UP000216122"/>
    </source>
</evidence>
<organism evidence="2 4">
    <name type="scientific">Limosilactobacillus reuteri</name>
    <name type="common">Lactobacillus reuteri</name>
    <dbReference type="NCBI Taxonomy" id="1598"/>
    <lineage>
        <taxon>Bacteria</taxon>
        <taxon>Bacillati</taxon>
        <taxon>Bacillota</taxon>
        <taxon>Bacilli</taxon>
        <taxon>Lactobacillales</taxon>
        <taxon>Lactobacillaceae</taxon>
        <taxon>Limosilactobacillus</taxon>
    </lineage>
</organism>
<dbReference type="RefSeq" id="WP_094504166.1">
    <property type="nucleotide sequence ID" value="NZ_NGPH01000030.1"/>
</dbReference>
<protein>
    <submittedName>
        <fullName evidence="3">ImmA/IrrE family metallo-endopeptidase</fullName>
    </submittedName>
    <submittedName>
        <fullName evidence="2">Toxin</fullName>
    </submittedName>
</protein>
<evidence type="ECO:0000313" key="5">
    <source>
        <dbReference type="Proteomes" id="UP000245980"/>
    </source>
</evidence>
<dbReference type="Proteomes" id="UP000216122">
    <property type="component" value="Unassembled WGS sequence"/>
</dbReference>
<reference evidence="3" key="5">
    <citation type="submission" date="2018-05" db="EMBL/GenBank/DDBJ databases">
        <authorList>
            <person name="Peng X.Y."/>
            <person name="Xu Y.F."/>
            <person name="Luo D."/>
            <person name="Yu J."/>
            <person name="Gu J.Y."/>
        </authorList>
    </citation>
    <scope>NUCLEOTIDE SEQUENCE</scope>
    <source>
        <strain evidence="3">LR10</strain>
    </source>
</reference>
<reference evidence="2" key="2">
    <citation type="submission" date="2017-05" db="EMBL/GenBank/DDBJ databases">
        <authorList>
            <person name="Song R."/>
            <person name="Chenine A.L."/>
            <person name="Ruprecht R.M."/>
        </authorList>
    </citation>
    <scope>NUCLEOTIDE SEQUENCE [LARGE SCALE GENOMIC DNA]</scope>
    <source>
        <strain evidence="2">103v</strain>
    </source>
</reference>
<evidence type="ECO:0000313" key="2">
    <source>
        <dbReference type="EMBL" id="OYT03623.1"/>
    </source>
</evidence>
<reference evidence="2 4" key="3">
    <citation type="submission" date="2017-09" db="EMBL/GenBank/DDBJ databases">
        <title>Tripartite evolution among Lactobacillus johnsonii, Lactobacillus taiwanensis, Lactobacillus reuteri and their rodent host.</title>
        <authorList>
            <person name="Wang T."/>
            <person name="Knowles S."/>
            <person name="Cheng C."/>
        </authorList>
    </citation>
    <scope>NUCLEOTIDE SEQUENCE [LARGE SCALE GENOMIC DNA]</scope>
    <source>
        <strain evidence="2 4">103v</strain>
    </source>
</reference>
<accession>A0A256VIS9</accession>
<dbReference type="Pfam" id="PF06114">
    <property type="entry name" value="Peptidase_M78"/>
    <property type="match status" value="1"/>
</dbReference>
<feature type="domain" description="IrrE N-terminal-like" evidence="1">
    <location>
        <begin position="27"/>
        <end position="118"/>
    </location>
</feature>
<gene>
    <name evidence="2" type="ORF">CBG21_04960</name>
    <name evidence="3" type="ORF">DKZ22_01610</name>
</gene>
<proteinExistence type="predicted"/>
<reference evidence="4" key="1">
    <citation type="submission" date="2017-05" db="EMBL/GenBank/DDBJ databases">
        <authorList>
            <person name="Lin X.B."/>
            <person name="Stothard P."/>
            <person name="Tasseva G."/>
            <person name="Walter J."/>
        </authorList>
    </citation>
    <scope>NUCLEOTIDE SEQUENCE [LARGE SCALE GENOMIC DNA]</scope>
    <source>
        <strain evidence="4">103v</strain>
    </source>
</reference>
<dbReference type="Proteomes" id="UP000245980">
    <property type="component" value="Unassembled WGS sequence"/>
</dbReference>
<dbReference type="EMBL" id="QGHT01000004">
    <property type="protein sequence ID" value="PWT43068.1"/>
    <property type="molecule type" value="Genomic_DNA"/>
</dbReference>
<dbReference type="EMBL" id="NGQC01000031">
    <property type="protein sequence ID" value="OYT03623.1"/>
    <property type="molecule type" value="Genomic_DNA"/>
</dbReference>
<comment type="caution">
    <text evidence="2">The sequence shown here is derived from an EMBL/GenBank/DDBJ whole genome shotgun (WGS) entry which is preliminary data.</text>
</comment>
<dbReference type="AlphaFoldDB" id="A0A256VIS9"/>
<dbReference type="Gene3D" id="1.10.10.2910">
    <property type="match status" value="1"/>
</dbReference>